<dbReference type="SUPFAM" id="SSF50129">
    <property type="entry name" value="GroES-like"/>
    <property type="match status" value="1"/>
</dbReference>
<dbReference type="Gene3D" id="3.90.180.10">
    <property type="entry name" value="Medium-chain alcohol dehydrogenases, catalytic domain"/>
    <property type="match status" value="1"/>
</dbReference>
<protein>
    <submittedName>
        <fullName evidence="4">NAD(P)H-quinone oxidoreductase</fullName>
    </submittedName>
</protein>
<dbReference type="AlphaFoldDB" id="A0AAU8RX29"/>
<evidence type="ECO:0000313" key="5">
    <source>
        <dbReference type="Proteomes" id="UP000033260"/>
    </source>
</evidence>
<dbReference type="GO" id="GO:0016651">
    <property type="term" value="F:oxidoreductase activity, acting on NAD(P)H"/>
    <property type="evidence" value="ECO:0007669"/>
    <property type="project" value="TreeGrafter"/>
</dbReference>
<dbReference type="SUPFAM" id="SSF51735">
    <property type="entry name" value="NAD(P)-binding Rossmann-fold domains"/>
    <property type="match status" value="1"/>
</dbReference>
<dbReference type="InterPro" id="IPR011032">
    <property type="entry name" value="GroES-like_sf"/>
</dbReference>
<accession>A0AAU8RX29</accession>
<sequence length="331" mass="34769">MGNTMHLIDHRPGGSADCLRLTQAAIPTPAADEVLIKVAYAGVNRPDVLQRSGNYPPPADASPFLGLEVSGEVVAVGSAVQALKVGSLVCALTPGGGYAEYCCAPATHCLPLPHGLSLLQAAALPENYFTVWTNLFDRGRLGRGETLLVHGGSSGIGLTTIQLASQFGAKVLATAGSEEKLDACRQAGASLAINYRNEDFVEAVKAYTSGRGVNLILDMVGGSYMQRNIDALAIEGRLVQIAFLEGSQAELNVMPIMLKRLTFTGSTLRARPGAEKAAIAIALQEHVWPLLSAGACLPVIHATFPLAQAAQAHALMESSRHIGKIMLEIKP</sequence>
<dbReference type="Proteomes" id="UP000033260">
    <property type="component" value="Chromosome"/>
</dbReference>
<dbReference type="PANTHER" id="PTHR48106:SF8">
    <property type="entry name" value="OS02G0805600 PROTEIN"/>
    <property type="match status" value="1"/>
</dbReference>
<keyword evidence="1" id="KW-0521">NADP</keyword>
<dbReference type="SMART" id="SM00829">
    <property type="entry name" value="PKS_ER"/>
    <property type="match status" value="1"/>
</dbReference>
<proteinExistence type="predicted"/>
<evidence type="ECO:0000256" key="2">
    <source>
        <dbReference type="ARBA" id="ARBA00023002"/>
    </source>
</evidence>
<dbReference type="Gene3D" id="3.40.50.720">
    <property type="entry name" value="NAD(P)-binding Rossmann-like Domain"/>
    <property type="match status" value="1"/>
</dbReference>
<evidence type="ECO:0000259" key="3">
    <source>
        <dbReference type="SMART" id="SM00829"/>
    </source>
</evidence>
<dbReference type="RefSeq" id="WP_028613569.1">
    <property type="nucleotide sequence ID" value="NZ_CP010979.1"/>
</dbReference>
<name>A0AAU8RX29_PSEPU</name>
<dbReference type="PANTHER" id="PTHR48106">
    <property type="entry name" value="QUINONE OXIDOREDUCTASE PIG3-RELATED"/>
    <property type="match status" value="1"/>
</dbReference>
<evidence type="ECO:0000256" key="1">
    <source>
        <dbReference type="ARBA" id="ARBA00022857"/>
    </source>
</evidence>
<gene>
    <name evidence="4" type="ORF">N805_11570</name>
</gene>
<dbReference type="CDD" id="cd05276">
    <property type="entry name" value="p53_inducible_oxidoreductase"/>
    <property type="match status" value="1"/>
</dbReference>
<dbReference type="InterPro" id="IPR014189">
    <property type="entry name" value="Quinone_OxRdtase_PIG3"/>
</dbReference>
<dbReference type="Pfam" id="PF00107">
    <property type="entry name" value="ADH_zinc_N"/>
    <property type="match status" value="1"/>
</dbReference>
<dbReference type="GO" id="GO:0070402">
    <property type="term" value="F:NADPH binding"/>
    <property type="evidence" value="ECO:0007669"/>
    <property type="project" value="TreeGrafter"/>
</dbReference>
<dbReference type="InterPro" id="IPR013154">
    <property type="entry name" value="ADH-like_N"/>
</dbReference>
<dbReference type="InterPro" id="IPR013149">
    <property type="entry name" value="ADH-like_C"/>
</dbReference>
<organism evidence="4 5">
    <name type="scientific">Pseudomonas putida S13.1.2</name>
    <dbReference type="NCBI Taxonomy" id="1384061"/>
    <lineage>
        <taxon>Bacteria</taxon>
        <taxon>Pseudomonadati</taxon>
        <taxon>Pseudomonadota</taxon>
        <taxon>Gammaproteobacteria</taxon>
        <taxon>Pseudomonadales</taxon>
        <taxon>Pseudomonadaceae</taxon>
        <taxon>Pseudomonas</taxon>
    </lineage>
</organism>
<evidence type="ECO:0000313" key="4">
    <source>
        <dbReference type="EMBL" id="AJQ47814.1"/>
    </source>
</evidence>
<dbReference type="Pfam" id="PF08240">
    <property type="entry name" value="ADH_N"/>
    <property type="match status" value="1"/>
</dbReference>
<dbReference type="NCBIfam" id="TIGR02824">
    <property type="entry name" value="quinone_pig3"/>
    <property type="match status" value="1"/>
</dbReference>
<reference evidence="4 5" key="1">
    <citation type="submission" date="2015-02" db="EMBL/GenBank/DDBJ databases">
        <title>Complete Genome Sequencing of Pseudomonas putida S13.1.2.</title>
        <authorList>
            <person name="Chong T.M."/>
            <person name="Chan K.G."/>
            <person name="Dessaux Y."/>
        </authorList>
    </citation>
    <scope>NUCLEOTIDE SEQUENCE [LARGE SCALE GENOMIC DNA]</scope>
    <source>
        <strain evidence="4 5">S13.1.2</strain>
    </source>
</reference>
<dbReference type="InterPro" id="IPR036291">
    <property type="entry name" value="NAD(P)-bd_dom_sf"/>
</dbReference>
<feature type="domain" description="Enoyl reductase (ER)" evidence="3">
    <location>
        <begin position="14"/>
        <end position="327"/>
    </location>
</feature>
<dbReference type="EMBL" id="CP010979">
    <property type="protein sequence ID" value="AJQ47814.1"/>
    <property type="molecule type" value="Genomic_DNA"/>
</dbReference>
<dbReference type="InterPro" id="IPR020843">
    <property type="entry name" value="ER"/>
</dbReference>
<keyword evidence="2" id="KW-0560">Oxidoreductase</keyword>